<accession>A0A1I7WLC3</accession>
<keyword evidence="1" id="KW-1185">Reference proteome</keyword>
<sequence>MSFEDYMRNFEKMEICNLGPDVMDEVYQVHELFSHKSFGIKNILIHLK</sequence>
<protein>
    <submittedName>
        <fullName evidence="2">Protein kinase domain-containing protein</fullName>
    </submittedName>
</protein>
<evidence type="ECO:0000313" key="2">
    <source>
        <dbReference type="WBParaSite" id="Hba_05860"/>
    </source>
</evidence>
<dbReference type="WBParaSite" id="Hba_05860">
    <property type="protein sequence ID" value="Hba_05860"/>
    <property type="gene ID" value="Hba_05860"/>
</dbReference>
<proteinExistence type="predicted"/>
<dbReference type="AlphaFoldDB" id="A0A1I7WLC3"/>
<name>A0A1I7WLC3_HETBA</name>
<evidence type="ECO:0000313" key="1">
    <source>
        <dbReference type="Proteomes" id="UP000095283"/>
    </source>
</evidence>
<dbReference type="Proteomes" id="UP000095283">
    <property type="component" value="Unplaced"/>
</dbReference>
<reference evidence="2" key="1">
    <citation type="submission" date="2016-11" db="UniProtKB">
        <authorList>
            <consortium name="WormBaseParasite"/>
        </authorList>
    </citation>
    <scope>IDENTIFICATION</scope>
</reference>
<organism evidence="1 2">
    <name type="scientific">Heterorhabditis bacteriophora</name>
    <name type="common">Entomopathogenic nematode worm</name>
    <dbReference type="NCBI Taxonomy" id="37862"/>
    <lineage>
        <taxon>Eukaryota</taxon>
        <taxon>Metazoa</taxon>
        <taxon>Ecdysozoa</taxon>
        <taxon>Nematoda</taxon>
        <taxon>Chromadorea</taxon>
        <taxon>Rhabditida</taxon>
        <taxon>Rhabditina</taxon>
        <taxon>Rhabditomorpha</taxon>
        <taxon>Strongyloidea</taxon>
        <taxon>Heterorhabditidae</taxon>
        <taxon>Heterorhabditis</taxon>
    </lineage>
</organism>